<feature type="domain" description="DUF4037" evidence="1">
    <location>
        <begin position="1"/>
        <end position="87"/>
    </location>
</feature>
<dbReference type="InterPro" id="IPR025117">
    <property type="entry name" value="DUF4037"/>
</dbReference>
<reference evidence="2 3" key="1">
    <citation type="journal article" date="2019" name="Int. J. Syst. Evol. Microbiol.">
        <title>The Global Catalogue of Microorganisms (GCM) 10K type strain sequencing project: providing services to taxonomists for standard genome sequencing and annotation.</title>
        <authorList>
            <consortium name="The Broad Institute Genomics Platform"/>
            <consortium name="The Broad Institute Genome Sequencing Center for Infectious Disease"/>
            <person name="Wu L."/>
            <person name="Ma J."/>
        </authorList>
    </citation>
    <scope>NUCLEOTIDE SEQUENCE [LARGE SCALE GENOMIC DNA]</scope>
    <source>
        <strain evidence="2 3">JCM 15591</strain>
    </source>
</reference>
<evidence type="ECO:0000259" key="1">
    <source>
        <dbReference type="Pfam" id="PF13228"/>
    </source>
</evidence>
<comment type="caution">
    <text evidence="2">The sequence shown here is derived from an EMBL/GenBank/DDBJ whole genome shotgun (WGS) entry which is preliminary data.</text>
</comment>
<protein>
    <recommendedName>
        <fullName evidence="1">DUF4037 domain-containing protein</fullName>
    </recommendedName>
</protein>
<sequence length="202" mass="22441">MTAGAVFEDDGGELTARRAALEWYPDDVWRYVVACDWRRLDQELPLMARAADRGDELGSRVIAARLVDIAMHLGFMLSRRWPPYAKWRGTMLGRLGLPAGVGLHLDGVLREGDWRVRNEHLAGALEELAVLQGRAGLPSASPACVPFWDRPYLHINPSLVPHITASLTDPAVASLPMGLGSIEQISDNVDLLMDARRRRDRL</sequence>
<proteinExistence type="predicted"/>
<dbReference type="Proteomes" id="UP001501475">
    <property type="component" value="Unassembled WGS sequence"/>
</dbReference>
<organism evidence="2 3">
    <name type="scientific">Nostocoides vanveenii</name>
    <dbReference type="NCBI Taxonomy" id="330835"/>
    <lineage>
        <taxon>Bacteria</taxon>
        <taxon>Bacillati</taxon>
        <taxon>Actinomycetota</taxon>
        <taxon>Actinomycetes</taxon>
        <taxon>Micrococcales</taxon>
        <taxon>Intrasporangiaceae</taxon>
        <taxon>Nostocoides</taxon>
    </lineage>
</organism>
<keyword evidence="3" id="KW-1185">Reference proteome</keyword>
<evidence type="ECO:0000313" key="2">
    <source>
        <dbReference type="EMBL" id="GAA1745239.1"/>
    </source>
</evidence>
<evidence type="ECO:0000313" key="3">
    <source>
        <dbReference type="Proteomes" id="UP001501475"/>
    </source>
</evidence>
<dbReference type="Pfam" id="PF13228">
    <property type="entry name" value="DUF4037"/>
    <property type="match status" value="1"/>
</dbReference>
<gene>
    <name evidence="2" type="ORF">GCM10009810_02440</name>
</gene>
<dbReference type="EMBL" id="BAAAPN010000003">
    <property type="protein sequence ID" value="GAA1745239.1"/>
    <property type="molecule type" value="Genomic_DNA"/>
</dbReference>
<name>A0ABN2K206_9MICO</name>
<accession>A0ABN2K206</accession>